<dbReference type="Pfam" id="PF12728">
    <property type="entry name" value="HTH_17"/>
    <property type="match status" value="1"/>
</dbReference>
<protein>
    <submittedName>
        <fullName evidence="2">DNA binding domain-containing protein, excisionase family</fullName>
    </submittedName>
</protein>
<dbReference type="Proteomes" id="UP000183945">
    <property type="component" value="Unassembled WGS sequence"/>
</dbReference>
<evidence type="ECO:0000313" key="2">
    <source>
        <dbReference type="EMBL" id="SHG77319.1"/>
    </source>
</evidence>
<gene>
    <name evidence="2" type="ORF">SAMN05444483_1322</name>
</gene>
<feature type="domain" description="Helix-turn-helix" evidence="1">
    <location>
        <begin position="42"/>
        <end position="86"/>
    </location>
</feature>
<dbReference type="AlphaFoldDB" id="A0A1M5MK84"/>
<sequence>MKKLIQLHQTTPEQLVQEILLGVKGEIEILKQDFRPKEPEEYLTRSEVSQMLKVDLSTVHHWTKSGRLKRYGLGRRVYYKRSEIEQSLIEITPPIH</sequence>
<name>A0A1M5MK84_SALEC</name>
<proteinExistence type="predicted"/>
<organism evidence="2 3">
    <name type="scientific">Salegentibacter echinorum</name>
    <dbReference type="NCBI Taxonomy" id="1073325"/>
    <lineage>
        <taxon>Bacteria</taxon>
        <taxon>Pseudomonadati</taxon>
        <taxon>Bacteroidota</taxon>
        <taxon>Flavobacteriia</taxon>
        <taxon>Flavobacteriales</taxon>
        <taxon>Flavobacteriaceae</taxon>
        <taxon>Salegentibacter</taxon>
    </lineage>
</organism>
<reference evidence="3" key="1">
    <citation type="submission" date="2016-11" db="EMBL/GenBank/DDBJ databases">
        <authorList>
            <person name="Varghese N."/>
            <person name="Submissions S."/>
        </authorList>
    </citation>
    <scope>NUCLEOTIDE SEQUENCE [LARGE SCALE GENOMIC DNA]</scope>
    <source>
        <strain evidence="3">DSM 24579</strain>
    </source>
</reference>
<evidence type="ECO:0000313" key="3">
    <source>
        <dbReference type="Proteomes" id="UP000183945"/>
    </source>
</evidence>
<dbReference type="STRING" id="1073325.SAMN05444483_1322"/>
<dbReference type="InterPro" id="IPR041657">
    <property type="entry name" value="HTH_17"/>
</dbReference>
<evidence type="ECO:0000259" key="1">
    <source>
        <dbReference type="Pfam" id="PF12728"/>
    </source>
</evidence>
<dbReference type="RefSeq" id="WP_072882037.1">
    <property type="nucleotide sequence ID" value="NZ_FQVT01000032.1"/>
</dbReference>
<dbReference type="InterPro" id="IPR009061">
    <property type="entry name" value="DNA-bd_dom_put_sf"/>
</dbReference>
<keyword evidence="3" id="KW-1185">Reference proteome</keyword>
<dbReference type="SUPFAM" id="SSF46955">
    <property type="entry name" value="Putative DNA-binding domain"/>
    <property type="match status" value="1"/>
</dbReference>
<dbReference type="EMBL" id="FQVT01000032">
    <property type="protein sequence ID" value="SHG77319.1"/>
    <property type="molecule type" value="Genomic_DNA"/>
</dbReference>
<dbReference type="OrthoDB" id="1097811at2"/>
<accession>A0A1M5MK84</accession>